<feature type="transmembrane region" description="Helical" evidence="12">
    <location>
        <begin position="4597"/>
        <end position="4619"/>
    </location>
</feature>
<feature type="region of interest" description="Disordered" evidence="11">
    <location>
        <begin position="4683"/>
        <end position="4708"/>
    </location>
</feature>
<organism evidence="15 16">
    <name type="scientific">Hydra vulgaris</name>
    <name type="common">Hydra</name>
    <name type="synonym">Hydra attenuata</name>
    <dbReference type="NCBI Taxonomy" id="6087"/>
    <lineage>
        <taxon>Eukaryota</taxon>
        <taxon>Metazoa</taxon>
        <taxon>Cnidaria</taxon>
        <taxon>Hydrozoa</taxon>
        <taxon>Hydroidolina</taxon>
        <taxon>Anthoathecata</taxon>
        <taxon>Aplanulata</taxon>
        <taxon>Hydridae</taxon>
        <taxon>Hydra</taxon>
    </lineage>
</organism>
<dbReference type="InterPro" id="IPR011050">
    <property type="entry name" value="Pectin_lyase_fold/virulence"/>
</dbReference>
<dbReference type="InterPro" id="IPR019316">
    <property type="entry name" value="G8_domain"/>
</dbReference>
<feature type="compositionally biased region" description="Acidic residues" evidence="11">
    <location>
        <begin position="4685"/>
        <end position="4700"/>
    </location>
</feature>
<protein>
    <submittedName>
        <fullName evidence="16 17">Fibrocystin-L isoform X4</fullName>
    </submittedName>
</protein>
<keyword evidence="8 12" id="KW-0472">Membrane</keyword>
<dbReference type="SUPFAM" id="SSF51126">
    <property type="entry name" value="Pectin lyase-like"/>
    <property type="match status" value="2"/>
</dbReference>
<evidence type="ECO:0000256" key="11">
    <source>
        <dbReference type="SAM" id="MobiDB-lite"/>
    </source>
</evidence>
<evidence type="ECO:0000256" key="12">
    <source>
        <dbReference type="SAM" id="Phobius"/>
    </source>
</evidence>
<dbReference type="RefSeq" id="XP_065660189.1">
    <property type="nucleotide sequence ID" value="XM_065804117.1"/>
</dbReference>
<evidence type="ECO:0000256" key="8">
    <source>
        <dbReference type="ARBA" id="ARBA00023136"/>
    </source>
</evidence>
<evidence type="ECO:0000313" key="15">
    <source>
        <dbReference type="Proteomes" id="UP001652625"/>
    </source>
</evidence>
<dbReference type="Gene3D" id="2.60.40.10">
    <property type="entry name" value="Immunoglobulins"/>
    <property type="match status" value="12"/>
</dbReference>
<dbReference type="Pfam" id="PF24606">
    <property type="entry name" value="CEMIP_beta-hel"/>
    <property type="match status" value="2"/>
</dbReference>
<dbReference type="Pfam" id="PF01833">
    <property type="entry name" value="TIG"/>
    <property type="match status" value="12"/>
</dbReference>
<evidence type="ECO:0000256" key="1">
    <source>
        <dbReference type="ARBA" id="ARBA00004167"/>
    </source>
</evidence>
<dbReference type="SUPFAM" id="SSF49313">
    <property type="entry name" value="Cadherin-like"/>
    <property type="match status" value="1"/>
</dbReference>
<evidence type="ECO:0000256" key="6">
    <source>
        <dbReference type="ARBA" id="ARBA00022729"/>
    </source>
</evidence>
<keyword evidence="10" id="KW-0966">Cell projection</keyword>
<dbReference type="CDD" id="cd11304">
    <property type="entry name" value="Cadherin_repeat"/>
    <property type="match status" value="1"/>
</dbReference>
<dbReference type="PROSITE" id="PS51484">
    <property type="entry name" value="G8"/>
    <property type="match status" value="2"/>
</dbReference>
<evidence type="ECO:0000256" key="4">
    <source>
        <dbReference type="ARBA" id="ARBA00022475"/>
    </source>
</evidence>
<dbReference type="Gene3D" id="2.160.20.10">
    <property type="entry name" value="Single-stranded right-handed beta-helix, Pectin lyase-like"/>
    <property type="match status" value="1"/>
</dbReference>
<dbReference type="SMART" id="SM00429">
    <property type="entry name" value="IPT"/>
    <property type="match status" value="7"/>
</dbReference>
<dbReference type="InterPro" id="IPR055401">
    <property type="entry name" value="CEMIP_beta-hel_dom"/>
</dbReference>
<dbReference type="PANTHER" id="PTHR46769:SF2">
    <property type="entry name" value="FIBROCYSTIN-L ISOFORM 2 PRECURSOR-RELATED"/>
    <property type="match status" value="1"/>
</dbReference>
<evidence type="ECO:0000256" key="9">
    <source>
        <dbReference type="ARBA" id="ARBA00023180"/>
    </source>
</evidence>
<dbReference type="InterPro" id="IPR013783">
    <property type="entry name" value="Ig-like_fold"/>
</dbReference>
<evidence type="ECO:0000256" key="2">
    <source>
        <dbReference type="ARBA" id="ARBA00004236"/>
    </source>
</evidence>
<evidence type="ECO:0000256" key="10">
    <source>
        <dbReference type="ARBA" id="ARBA00023273"/>
    </source>
</evidence>
<gene>
    <name evidence="16 17" type="primary">LOC105845159</name>
</gene>
<accession>A0ABM4CES5</accession>
<keyword evidence="15" id="KW-1185">Reference proteome</keyword>
<dbReference type="PANTHER" id="PTHR46769">
    <property type="entry name" value="POLYCYSTIC KIDNEY AND HEPATIC DISEASE 1 (AUTOSOMAL RECESSIVE)-LIKE 1"/>
    <property type="match status" value="1"/>
</dbReference>
<dbReference type="CDD" id="cd00603">
    <property type="entry name" value="IPT_PCSR"/>
    <property type="match status" value="8"/>
</dbReference>
<dbReference type="Gene3D" id="2.60.40.60">
    <property type="entry name" value="Cadherins"/>
    <property type="match status" value="1"/>
</dbReference>
<evidence type="ECO:0000259" key="14">
    <source>
        <dbReference type="PROSITE" id="PS51484"/>
    </source>
</evidence>
<name>A0ABM4CES5_HYDVU</name>
<dbReference type="InterPro" id="IPR052387">
    <property type="entry name" value="Fibrocystin"/>
</dbReference>
<evidence type="ECO:0000313" key="16">
    <source>
        <dbReference type="RefSeq" id="XP_065660189.1"/>
    </source>
</evidence>
<dbReference type="Proteomes" id="UP001652625">
    <property type="component" value="Chromosome 08"/>
</dbReference>
<feature type="domain" description="G8" evidence="14">
    <location>
        <begin position="2000"/>
        <end position="2120"/>
    </location>
</feature>
<dbReference type="InterPro" id="IPR006626">
    <property type="entry name" value="PbH1"/>
</dbReference>
<evidence type="ECO:0000313" key="17">
    <source>
        <dbReference type="RefSeq" id="XP_065660190.1"/>
    </source>
</evidence>
<keyword evidence="6 13" id="KW-0732">Signal</keyword>
<keyword evidence="5 12" id="KW-0812">Transmembrane</keyword>
<proteinExistence type="predicted"/>
<evidence type="ECO:0000256" key="3">
    <source>
        <dbReference type="ARBA" id="ARBA00004316"/>
    </source>
</evidence>
<reference evidence="16 17" key="1">
    <citation type="submission" date="2025-05" db="UniProtKB">
        <authorList>
            <consortium name="RefSeq"/>
        </authorList>
    </citation>
    <scope>IDENTIFICATION</scope>
</reference>
<dbReference type="SMART" id="SM00710">
    <property type="entry name" value="PbH1"/>
    <property type="match status" value="10"/>
</dbReference>
<dbReference type="InterPro" id="IPR002909">
    <property type="entry name" value="IPT_dom"/>
</dbReference>
<feature type="signal peptide" evidence="13">
    <location>
        <begin position="1"/>
        <end position="20"/>
    </location>
</feature>
<feature type="domain" description="G8" evidence="14">
    <location>
        <begin position="2848"/>
        <end position="2985"/>
    </location>
</feature>
<dbReference type="SUPFAM" id="SSF81296">
    <property type="entry name" value="E set domains"/>
    <property type="match status" value="12"/>
</dbReference>
<comment type="subcellular location">
    <subcellularLocation>
        <location evidence="2">Cell membrane</location>
    </subcellularLocation>
    <subcellularLocation>
        <location evidence="3">Cell projection</location>
    </subcellularLocation>
    <subcellularLocation>
        <location evidence="1">Membrane</location>
        <topology evidence="1">Single-pass membrane protein</topology>
    </subcellularLocation>
</comment>
<keyword evidence="7 12" id="KW-1133">Transmembrane helix</keyword>
<keyword evidence="4" id="KW-1003">Cell membrane</keyword>
<evidence type="ECO:0000256" key="7">
    <source>
        <dbReference type="ARBA" id="ARBA00022989"/>
    </source>
</evidence>
<dbReference type="Pfam" id="PF10162">
    <property type="entry name" value="G8"/>
    <property type="match status" value="2"/>
</dbReference>
<dbReference type="RefSeq" id="XP_065660190.1">
    <property type="nucleotide sequence ID" value="XM_065804118.1"/>
</dbReference>
<keyword evidence="9" id="KW-0325">Glycoprotein</keyword>
<sequence>MKTLKSFLLLFVVRESLVIAATSIGYIQPNCGSYAGGTIIKIYGREFPDQSDNTITVKMINTNSFSVNYCKMVATASSHEILSCETDKIPDGEATFDYKVVLSINGLDVPSNVYFYRRESCTPRLKKVTPTAGLPGEIIQLEGRIFSTQITRLSQEFDPNNNEISKMFIGDICEPFDPDTNELIGVINDTTINWWVDGWVMCAPKLKTVGSWSASFIISNAAGRSKREKSSIMVDQNDNIYNYQTFAEIESISPSKGSVEGGTIITITGRFFGNNQDNVKVKVHGVDCAVISVVETQINCITGPLNATYQTGDVFPGGRGHDIEIWPKANNYIMDVKNKFNDSFPVPVVRNTSYAELQIYSRKQFLPWRYPAISARVTGFLRPPQDGFYHIMINADDGSILEISDSPSNMSSTKMVKICGSTYWTQTSFFAYAEQKSRKMYMRRDREYFFKAYLADGGGEYQLEIGLLGYKTNLSNADFDKVFNEVQNIAIYSVYKPEIQVIDVSNLNITSQISLTYGSHSTRLFSVNSSVTDIENTLKTDIFSENCSFVSTSGANVFYSEGFEFDLRAGGKEYGVRIENQRPFCGRRMLQLSSDLIIFYADQTVANDTTKKSSFDISVYKYLCFFIRGAFANTINIQFSYKKVDGSTGSVTKNYPFRDDNGMVCMNLIDTITTESIYKSPINIISLQLVRDPSKSSSTQIYVDEIWISNIRRDINILSSAPGTWVDMIKVDSKTTPGTNEKKWNISMYINLCGNNPYTFEAVSDGKPVSVFKYQTSTPPLSGTFKISHMLNNGTTVLTDDIPLDVDAITLKNTLEDSIPNAVFIVSSYNNCSYYQWRVEWFSGGGDKELLQLIIDNVRGQDVLNNTIVIQNGGILFGPLPGEFLQLAEPNPQVVVSVNGIVSKCKTRGMCAYTYSTLLTPQCLMITPSIGGYKSIVTITCEGCHNNSNVFIGGIECSVTKQSDKSIMCTVGELQAGIQPVEVFVDGIGKCQHPNDSILTFEYQFSVSKIYPDQGATTGGLPITIEGFGFGNSIVGVSVSLGSYSCLVTNVTMYKIICITGSGNNNIVDLNITINGKQIKGGSFTYNSLLNPIISSVSPESIHVYDETITVKGSGLSSTNGESTLITLNNKGCEVISSRSNEIQCRLPSLDSLEVLLTVFVPGAGSVSFQLFVDLKFDSFLPKTGSFYGGTKITLNGRGFGEDASVVNVSFSGKKCDVQSCTDNKIVCKTLSFSNTFYVDNFDRGVPAGTAWSKNTININKGDSIKFSWKSNPDSKYFISIIRYPIGKPENAEPLCLGGYSGSCTVTYSTIGTFVFSSGKFIKNKNDEFKGIVVVSPLPQLKSNILLSIKGIVIQLSSGRQKRDIFSNDFLTPTSSVEVVGINNVASCSSIHIIGVGFSPIAENNIVKFGDFLCAVTSANFIEIYCDLNRNPTRPTATRLPITLYVADFGNVNIDIAQVSDQSVVCFPETKNVSPESGSIAGGTTVNITGFNLNLPTTHVYINFNKSLSCSLVSQSFYNFVCVMPSISSQQSSAVISVCDDSESNCFDKPSLSFDYQLSSTPEIISIAPATIQTSSSSIQILGKKFGNESKVLVQIGPSNCNIISLTTQYDTQTITCIVSLPAGVHSVNVFNSDYGNSLNAANLRVTSLAMFNSIMPTSGSTYGKTTAVIKGNGFCTNMQVKFDTVDATVQKNTVDEVVVTTPPHTASTVSVSLHCSGKRLVFGSFIYASSSTPSITNILPNSGNTGDEVTIDFKAVSFDSLTVLVEGNSANITNINVASGSASVKFILPMNAAGPVSVALVIPLLGLSNQVQFTYNLAVLSVSLLESGYGGGHYVDISGNGFSNATSVYICNNQCAQTNVISTQLLNCRIPPYTQSNSPTTECSIMVSVQGFNFTFGQKYVYKASLTSSLTSILPTRGGTGGGVNLTISGTNFDLSSQVNIAGVACQINSVSSSQIICRSGPSNKTVQNAAVEVFSTKNGLSLFGSVSFSYIDVWSSKFTWGGNDPPVKGDYVIIEKNQTMLLDVSTPVLKVLLIKGGTLIFDEKDIELHAENILIVEGGTFLVGSEDKPFQHKAIIELHGHVRSIELPVYGAKSLSLRQGYLGLYGKHIMNTWSRIAKTVNPNDVEMELIFEVPDWKVGDVIVIAATGRSIRENEVLTITGVNGKFVSFDPPLKYMHISITQFIEGRYIETSAEVGLLSRNVIVRGSENEQWNDVILNCPIDFDPGQFAAQTCFDGRFGEERGSDQFGVQIMVHSNKMSEGTAVAHFHYIEVTNAGQAFRLGRYPIHFHMEGDVSGSYVKGCAIHRSFNRAVTMHHVNNLVVERNVIYDILGNAYFMEDGIEVGNVIQYNLAIFVKPSSSTLNVDVTPAAYWVTNANNTVSHNAAAGGSHLGFWYQMFEHPDGPSYTDTVCPRKVPLREFKNNSAHTMGRFGLWIFPTYHPSKTGGCNDNSHEPANFYDFLTWNNQKGAECVECGAIRFQNFVILDNDEAGIEWADASSRSPPWGFPMINNSLIVGHSELSAKREIQDPSIQPLCTLSGIKLPFSHRLTVNNVKFVNFDRNCVALGTCAHCKPMDGGAIVHVKALSFNNVENKVSFPFVSATWLSDMDGTLSGYAGGGVIPYTNILDSSRCFQDDSMSFGGVPGAICSSGKFVRVAFNQVLPSSINEKSALFTRQINYQTRKKRSVVSDNIGVVQWRKKSKTHPEGYTVLLEVGEKYLLSFVNSTQFVNISYSMDIYELQLNNFLYLSHNFMQEPDYFLTTNVPTNNTNKFPVAAYYKHGNWFYDNSSKSVTYLIENDATDDPNNPLSQHIGLQVYRCYFDKCIVPTLPPVVKGVFEAPTNWSDIQTWKNITKEYGGYNNTLPKDNDTVMIRAGQYVIVDKNAYIPIMVRLYVYGTLELAMNRNHTIRANIIIISDQGQLIIGRPDEPFPSTLFVLISLWGDQSTQDLPLPNGPNLGSKALGVFGNLSMFGNPHKVHWTRLNETMQKNAQFLSVIDKTDWVVGDVIVVTTSTFEPRQAEKFTIIAVYDDGRRFKVDTPSQYTHTASLHSYNGRSFSMSAKVGLLSRNIIIEGADEPKGSLTNDGFGCRVLVGKYIQDGVISDGNAMISEVEFRSCGQLGYADSYDPRYALAFLNIDDVTAENPSFVKGSSFHDGYNMGIGVYGTNNLIISDNVIHHTVGPGIDLEGRNNGIINNLVTLSLAEGTFMTTAYQFDMKWPGAIQVHNAVNYTMYGNSIAGSEKNGLITRGVDCNDNNAITRIYNNEIHSTLHGVHFLDSTAYCWKIEDFLIWKNLDYGVYAWPNQPIVVKNCIVADNKIGLSLNVFSPDPIAHLSSNNFAKVQDTLLIGRTTNFGCNEDNVIPYHSTFYPSRRSPRPFGGGNLGIYCSTFSKSQSPGPPKPFEDPMSYPAIKGLLDLDRVSFVSFQSTCGLNKRDFVWMTNIIYGDIIHPTEIKNSTLINVDFNNLIWHETPTTRFINPSDCVDMDCDALRKALVTDLDGSFFGTPWASMISRSEYQWDGNREFGLGNFRIPKTLLTTSNGSRLDANTLFPNKGIYRDKCIFKNEWGAYYCNNYTVYKMLIIESLDVDSESRRLSPVALVTNGYIDLINGPQDHGWCHGYTCQKRLSTFNAIVATSKVYELHFTSYNPITTRLQLLNSKPTDSIVIKIYYAKRQRLDVFKKGPGKDNILVDPNNRQNGNYIPKDPSNPLKYVPSITSNLGSNWYDSDTQLLWVVLRGSDYVDIYMAPTIQLSMGMTPMRDVGLEEFFEQNLIQNLADLLQIDKSKIRIMSIVAASKRKRRETQTPINVQFEIGNPPNSTNYTSANVTAASYNEITKVAAVLVESFQTGQLAKSLSVELNVINVVQPQPLPVAPPTILINTTDNSTAPPPTDIINNQVSIDYLIPKTLVMVSNHSSESIETLQFKTQPQFQLNDYANKWVQNVGSQLLPWQITASLIEGFGDPNAQLTGNTTVSFSNGTVVFTDLAITHSGFGYRILYKVTYPAEQSFSFVHTISVLSINKFPLRILHGNEIEVFSDDTVQPIENVVITTINATNDGTSEIAYYISNGDDNNIFSINSNGKISLKKSPTHGFYHLTILVQDQKQRNTTCSVLIFFKSISVKYRIIAGNKTNNLSEFQSNTTVPFYIVVGWEPLLAFDVEINFQSSVYADFVESDYSFVSSTNLTKRFIGVLGFSELNRGFIKFAVMRLINTQNITKSSFQFSLNKFVDQSLNQIKFMPGCQENITYDIHKDCSFDILDVARLSYYQHLYGTVVVDSTNFNMDTDLNGFIDKEDVMNIYDIYIGNNDAILDIQFKEPSESSGCQFLMTVISKHFDVDSWKKPNSDLFAVITYHSNIVHEQLIQSNINILYNYSFKVDSKIKFVDIVSMNKSLDGYFLSVTDWQIHVENAGVSFYQIPPVLIVNKIYYSPRRIINTFKKKFDLNSEKKVVALDSGLILNLESTFSPQLTLTFSKTSHRCKTPSVSANIKIMFEYDYDLHVLPNKDLFESQFKLFYEKYEYYNNHRVVTVTMINATKGSIYIIMDILMDKVNQNTFADSLFSDLSNGKLVFEYNGALLKASSYLSVNGTTMQQKNAVSSNSWKVAVASLCVAFFVGITCVLLYLRYKSKLRKKILGKAEQKCDEHNMFEKTNSDLSNLNMGSKISIKEDKWLHQKFFVASQPSISKIETENETENEIENENESESASENMLESSSATLMNLVDREEEKNVLSNKKFAFVNYGYDQTVLPENVIRSTSSIKTQSEDSTVNHRITSRSLKNVRDVFTSEECLRIDAKKNDEQDKMYSEPPKRYGVLSPLATSSMSTNLTGTVPPINKVNNAEAQTNHDPHYNSSMTLPGEITINKDEGMRLLEIFQMTDGAFSSFQYAGVTRVNIDNSLSFLRPLVKKAIGSELDFVFVSSHKKTFHPATEKTVLVRDAFKKQIKVKMITKDEITELYCICGEPGIVKCMKCLKQIYCSESCKQRDYWLHKKYCIK</sequence>
<dbReference type="InterPro" id="IPR014756">
    <property type="entry name" value="Ig_E-set"/>
</dbReference>
<dbReference type="InterPro" id="IPR012334">
    <property type="entry name" value="Pectin_lyas_fold"/>
</dbReference>
<dbReference type="SUPFAM" id="SSF144232">
    <property type="entry name" value="HIT/MYND zinc finger-like"/>
    <property type="match status" value="1"/>
</dbReference>
<feature type="chain" id="PRO_5045025941" evidence="13">
    <location>
        <begin position="21"/>
        <end position="4989"/>
    </location>
</feature>
<dbReference type="SMART" id="SM01225">
    <property type="entry name" value="G8"/>
    <property type="match status" value="2"/>
</dbReference>
<dbReference type="InterPro" id="IPR015919">
    <property type="entry name" value="Cadherin-like_sf"/>
</dbReference>
<evidence type="ECO:0000256" key="13">
    <source>
        <dbReference type="SAM" id="SignalP"/>
    </source>
</evidence>
<evidence type="ECO:0000256" key="5">
    <source>
        <dbReference type="ARBA" id="ARBA00022692"/>
    </source>
</evidence>
<dbReference type="GeneID" id="105845159"/>